<organism evidence="4 5">
    <name type="scientific">Magnetofaba australis IT-1</name>
    <dbReference type="NCBI Taxonomy" id="1434232"/>
    <lineage>
        <taxon>Bacteria</taxon>
        <taxon>Pseudomonadati</taxon>
        <taxon>Pseudomonadota</taxon>
        <taxon>Magnetococcia</taxon>
        <taxon>Magnetococcales</taxon>
        <taxon>Magnetococcaceae</taxon>
        <taxon>Magnetofaba</taxon>
    </lineage>
</organism>
<sequence>MDTAQARANMVKSQVLPNNVQNEALLAAMNSVARENFAPEKFAAAAYSDMAIPLDDQGRRMLSPLQAAWLIQSLDIQPGAKALVVGAGLGYEAALLATMGAKVYAVESDAALAELGKAATAGLDVQWRVGELAEGWKDPAPYDAILFCGAADKTPSQPVGQLTDDGRLSIIHGVAGEPVMAGVKIVGFGGADHAETLFETVATPLPGLAGGSGFTL</sequence>
<dbReference type="GO" id="GO:0005737">
    <property type="term" value="C:cytoplasm"/>
    <property type="evidence" value="ECO:0007669"/>
    <property type="project" value="TreeGrafter"/>
</dbReference>
<dbReference type="SUPFAM" id="SSF53335">
    <property type="entry name" value="S-adenosyl-L-methionine-dependent methyltransferases"/>
    <property type="match status" value="1"/>
</dbReference>
<evidence type="ECO:0000256" key="1">
    <source>
        <dbReference type="ARBA" id="ARBA00005369"/>
    </source>
</evidence>
<evidence type="ECO:0000313" key="4">
    <source>
        <dbReference type="EMBL" id="OSM04970.1"/>
    </source>
</evidence>
<reference evidence="4 5" key="1">
    <citation type="journal article" date="2016" name="BMC Genomics">
        <title>Combined genomic and structural analyses of a cultured magnetotactic bacterium reveals its niche adaptation to a dynamic environment.</title>
        <authorList>
            <person name="Araujo A.C."/>
            <person name="Morillo V."/>
            <person name="Cypriano J."/>
            <person name="Teixeira L.C."/>
            <person name="Leao P."/>
            <person name="Lyra S."/>
            <person name="Almeida L.G."/>
            <person name="Bazylinski D.A."/>
            <person name="Vasconcellos A.T."/>
            <person name="Abreu F."/>
            <person name="Lins U."/>
        </authorList>
    </citation>
    <scope>NUCLEOTIDE SEQUENCE [LARGE SCALE GENOMIC DNA]</scope>
    <source>
        <strain evidence="4 5">IT-1</strain>
    </source>
</reference>
<evidence type="ECO:0000256" key="3">
    <source>
        <dbReference type="ARBA" id="ARBA00030757"/>
    </source>
</evidence>
<dbReference type="RefSeq" id="WP_085441617.1">
    <property type="nucleotide sequence ID" value="NZ_LVJN01000018.1"/>
</dbReference>
<dbReference type="OrthoDB" id="9798496at2"/>
<dbReference type="GO" id="GO:0004719">
    <property type="term" value="F:protein-L-isoaspartate (D-aspartate) O-methyltransferase activity"/>
    <property type="evidence" value="ECO:0007669"/>
    <property type="project" value="InterPro"/>
</dbReference>
<dbReference type="EMBL" id="LVJN01000018">
    <property type="protein sequence ID" value="OSM04970.1"/>
    <property type="molecule type" value="Genomic_DNA"/>
</dbReference>
<dbReference type="Proteomes" id="UP000194003">
    <property type="component" value="Unassembled WGS sequence"/>
</dbReference>
<dbReference type="InterPro" id="IPR029063">
    <property type="entry name" value="SAM-dependent_MTases_sf"/>
</dbReference>
<dbReference type="PANTHER" id="PTHR11579:SF18">
    <property type="entry name" value="PROTEIN-L-ISOASPARTATE O-METHYLTRANSFERASE"/>
    <property type="match status" value="1"/>
</dbReference>
<dbReference type="STRING" id="1434232.MAIT1_03091"/>
<dbReference type="Pfam" id="PF01135">
    <property type="entry name" value="PCMT"/>
    <property type="match status" value="1"/>
</dbReference>
<evidence type="ECO:0000256" key="2">
    <source>
        <dbReference type="ARBA" id="ARBA00013346"/>
    </source>
</evidence>
<protein>
    <recommendedName>
        <fullName evidence="2">Protein-L-isoaspartate O-methyltransferase</fullName>
    </recommendedName>
    <alternativeName>
        <fullName evidence="3">Protein L-isoaspartyl methyltransferase</fullName>
    </alternativeName>
</protein>
<dbReference type="InterPro" id="IPR000682">
    <property type="entry name" value="PCMT"/>
</dbReference>
<proteinExistence type="inferred from homology"/>
<accession>A0A1Y2K620</accession>
<dbReference type="AlphaFoldDB" id="A0A1Y2K620"/>
<comment type="caution">
    <text evidence="4">The sequence shown here is derived from an EMBL/GenBank/DDBJ whole genome shotgun (WGS) entry which is preliminary data.</text>
</comment>
<keyword evidence="5" id="KW-1185">Reference proteome</keyword>
<dbReference type="Gene3D" id="3.40.50.150">
    <property type="entry name" value="Vaccinia Virus protein VP39"/>
    <property type="match status" value="1"/>
</dbReference>
<evidence type="ECO:0000313" key="5">
    <source>
        <dbReference type="Proteomes" id="UP000194003"/>
    </source>
</evidence>
<comment type="similarity">
    <text evidence="1">Belongs to the methyltransferase superfamily. L-isoaspartyl/D-aspartyl protein methyltransferase family.</text>
</comment>
<gene>
    <name evidence="4" type="ORF">MAIT1_03091</name>
</gene>
<dbReference type="PANTHER" id="PTHR11579">
    <property type="entry name" value="PROTEIN-L-ISOASPARTATE O-METHYLTRANSFERASE"/>
    <property type="match status" value="1"/>
</dbReference>
<name>A0A1Y2K620_9PROT</name>